<dbReference type="PANTHER" id="PTHR33542:SF5">
    <property type="entry name" value="FERROCHELATASE CHE1"/>
    <property type="match status" value="1"/>
</dbReference>
<dbReference type="Proteomes" id="UP000295444">
    <property type="component" value="Unassembled WGS sequence"/>
</dbReference>
<keyword evidence="2" id="KW-0456">Lyase</keyword>
<dbReference type="InterPro" id="IPR050963">
    <property type="entry name" value="Sirohydro_Cobaltochel/CbiX"/>
</dbReference>
<name>A0A4V3CZ17_LABRH</name>
<keyword evidence="4" id="KW-1185">Reference proteome</keyword>
<gene>
    <name evidence="3" type="ORF">EV186_104262</name>
</gene>
<reference evidence="3 4" key="1">
    <citation type="submission" date="2019-03" db="EMBL/GenBank/DDBJ databases">
        <title>Genomic Encyclopedia of Type Strains, Phase IV (KMG-IV): sequencing the most valuable type-strain genomes for metagenomic binning, comparative biology and taxonomic classification.</title>
        <authorList>
            <person name="Goeker M."/>
        </authorList>
    </citation>
    <scope>NUCLEOTIDE SEQUENCE [LARGE SCALE GENOMIC DNA]</scope>
    <source>
        <strain evidence="3 4">DSM 45361</strain>
    </source>
</reference>
<dbReference type="AlphaFoldDB" id="A0A4V3CZ17"/>
<dbReference type="RefSeq" id="WP_208115771.1">
    <property type="nucleotide sequence ID" value="NZ_SNXZ01000004.1"/>
</dbReference>
<keyword evidence="1" id="KW-0479">Metal-binding</keyword>
<dbReference type="EMBL" id="SNXZ01000004">
    <property type="protein sequence ID" value="TDP96278.1"/>
    <property type="molecule type" value="Genomic_DNA"/>
</dbReference>
<dbReference type="Gene3D" id="3.40.50.1400">
    <property type="match status" value="2"/>
</dbReference>
<accession>A0A4V3CZ17</accession>
<evidence type="ECO:0000256" key="1">
    <source>
        <dbReference type="ARBA" id="ARBA00022723"/>
    </source>
</evidence>
<dbReference type="PANTHER" id="PTHR33542">
    <property type="entry name" value="SIROHYDROCHLORIN FERROCHELATASE, CHLOROPLASTIC"/>
    <property type="match status" value="1"/>
</dbReference>
<dbReference type="Pfam" id="PF01903">
    <property type="entry name" value="CbiX"/>
    <property type="match status" value="2"/>
</dbReference>
<evidence type="ECO:0000313" key="3">
    <source>
        <dbReference type="EMBL" id="TDP96278.1"/>
    </source>
</evidence>
<dbReference type="CDD" id="cd03416">
    <property type="entry name" value="CbiX_SirB_N"/>
    <property type="match status" value="1"/>
</dbReference>
<dbReference type="InterPro" id="IPR002762">
    <property type="entry name" value="CbiX-like"/>
</dbReference>
<dbReference type="GO" id="GO:0046872">
    <property type="term" value="F:metal ion binding"/>
    <property type="evidence" value="ECO:0007669"/>
    <property type="project" value="UniProtKB-KW"/>
</dbReference>
<dbReference type="SUPFAM" id="SSF53800">
    <property type="entry name" value="Chelatase"/>
    <property type="match status" value="1"/>
</dbReference>
<evidence type="ECO:0000256" key="2">
    <source>
        <dbReference type="ARBA" id="ARBA00023239"/>
    </source>
</evidence>
<protein>
    <submittedName>
        <fullName evidence="3">Sirohydrochlorin ferrochelatase</fullName>
    </submittedName>
</protein>
<comment type="caution">
    <text evidence="3">The sequence shown here is derived from an EMBL/GenBank/DDBJ whole genome shotgun (WGS) entry which is preliminary data.</text>
</comment>
<evidence type="ECO:0000313" key="4">
    <source>
        <dbReference type="Proteomes" id="UP000295444"/>
    </source>
</evidence>
<proteinExistence type="predicted"/>
<dbReference type="GO" id="GO:0016829">
    <property type="term" value="F:lyase activity"/>
    <property type="evidence" value="ECO:0007669"/>
    <property type="project" value="UniProtKB-KW"/>
</dbReference>
<sequence length="237" mass="24633">MSLVLVAHGSRDPRSAATIAALADVVRAARPGLDVRVAFLDLSAPRVGDVLAGLSRAVIVPLLLGRAFHADVDLPNLVHEAVARNPRLSVAVSSVLGPDPLLRRAAVRRLRESGVSLDDPSLGIVVAAAGSSRRSSTDAVHALARSWPRARAAFASAGSPTVDDAVAALRSAGARRLAVASWFLAPGRLPDRIEAAIHAIDPSAIIAEPLGPAPEVAELVLRRHDEAATEEATARYA</sequence>
<organism evidence="3 4">
    <name type="scientific">Labedaea rhizosphaerae</name>
    <dbReference type="NCBI Taxonomy" id="598644"/>
    <lineage>
        <taxon>Bacteria</taxon>
        <taxon>Bacillati</taxon>
        <taxon>Actinomycetota</taxon>
        <taxon>Actinomycetes</taxon>
        <taxon>Pseudonocardiales</taxon>
        <taxon>Pseudonocardiaceae</taxon>
        <taxon>Labedaea</taxon>
    </lineage>
</organism>